<protein>
    <submittedName>
        <fullName evidence="2">Phage baseplate upper protein</fullName>
    </submittedName>
</protein>
<reference evidence="2" key="2">
    <citation type="journal article" date="2023" name="Food Microbiol.">
        <title>Evaluation of the fermentation potential of lactic acid bacteria isolated from herbs, fruits and vegetables as starter cultures in nut-based milk alternatives.</title>
        <authorList>
            <person name="Huang W."/>
            <person name="Dong A."/>
            <person name="Pham H.T."/>
            <person name="Zhou C."/>
            <person name="Huo Z."/>
            <person name="Watjen A.P."/>
            <person name="Prakash S."/>
            <person name="Bang-Berthelsen C.H."/>
            <person name="Turner M.S."/>
        </authorList>
    </citation>
    <scope>NUCLEOTIDE SEQUENCE</scope>
    <source>
        <strain evidence="2">581</strain>
    </source>
</reference>
<reference evidence="2" key="1">
    <citation type="submission" date="2022-10" db="EMBL/GenBank/DDBJ databases">
        <authorList>
            <person name="Turner M.S."/>
            <person name="Huang W."/>
        </authorList>
    </citation>
    <scope>NUCLEOTIDE SEQUENCE</scope>
    <source>
        <strain evidence="2">581</strain>
    </source>
</reference>
<evidence type="ECO:0000313" key="3">
    <source>
        <dbReference type="Proteomes" id="UP001152656"/>
    </source>
</evidence>
<dbReference type="Pfam" id="PF10651">
    <property type="entry name" value="BppU_N"/>
    <property type="match status" value="1"/>
</dbReference>
<sequence length="633" mass="70882">MTEHFITLSTTEPNNNIGIVKLRHADVNSQAIVARIVENGQPKNFEGLQPFFCLMAQEVTGQGVSEEAVISFDATKGILTYIASDNALQMVGRNEAYFSFRKQEDERWIEQFSTRTFNYIVEKSIYSQPFKDSNYWWTFKELNRIFNQYIEDGKNSWEDFVNQNKEILESVDPGGKILSELLAARNGKPNLKTRIDDLENETTAQLAQTNLFVGEKVNAKEFGFVTDAVGQNDTLFDEFFSNPLYKNKTLYFPSGLYLFNKWHDIKDNFSIEMDLTTELRLMEAQLAFITVGYFKTGSFVQDDNFLIRGKIKGGTINGNNLCDVTLGTNWIGNGGLHVDDIVINGFKRRGFYTGYRQDTSVNLGGGNYVNRARIHNTSGSISGTWGIYDDGSDNYFDNIITQDVQCGVYTRNGMFGNIHPWISKPEWYAGSVAASIDGNGSMFERLMVDTVETVFRFMGSGELKAVAAVNILVYNNVSVSTGDHFLFQKHETVTGRMDYSISNLISRNKTNMLYGGQTISSLYGSVTNVVGDTSGFQTYSTALSQLNNLGNLFSKNNLGVTDYKDLDNHFGESGIVYVNQTVDTGLGVFQGIALTIVASSDYGVQIIFHDSALMRYRIRIKGSLSAWKNIISA</sequence>
<comment type="caution">
    <text evidence="2">The sequence shown here is derived from an EMBL/GenBank/DDBJ whole genome shotgun (WGS) entry which is preliminary data.</text>
</comment>
<dbReference type="Gene3D" id="6.10.250.1350">
    <property type="match status" value="1"/>
</dbReference>
<accession>A0A9X4NAV7</accession>
<evidence type="ECO:0000259" key="1">
    <source>
        <dbReference type="Pfam" id="PF10651"/>
    </source>
</evidence>
<feature type="domain" description="BppU N-terminal" evidence="1">
    <location>
        <begin position="3"/>
        <end position="148"/>
    </location>
</feature>
<gene>
    <name evidence="2" type="ORF">OGZ39_01205</name>
</gene>
<dbReference type="Proteomes" id="UP001152656">
    <property type="component" value="Unassembled WGS sequence"/>
</dbReference>
<dbReference type="RefSeq" id="WP_278215850.1">
    <property type="nucleotide sequence ID" value="NZ_JAOWLP010000001.1"/>
</dbReference>
<organism evidence="2 3">
    <name type="scientific">Lactococcus lactis</name>
    <dbReference type="NCBI Taxonomy" id="1358"/>
    <lineage>
        <taxon>Bacteria</taxon>
        <taxon>Bacillati</taxon>
        <taxon>Bacillota</taxon>
        <taxon>Bacilli</taxon>
        <taxon>Lactobacillales</taxon>
        <taxon>Streptococcaceae</taxon>
        <taxon>Lactococcus</taxon>
    </lineage>
</organism>
<proteinExistence type="predicted"/>
<dbReference type="Gene3D" id="2.60.40.3350">
    <property type="match status" value="1"/>
</dbReference>
<evidence type="ECO:0000313" key="2">
    <source>
        <dbReference type="EMBL" id="MDG4980279.1"/>
    </source>
</evidence>
<dbReference type="EMBL" id="JAOWLP010000001">
    <property type="protein sequence ID" value="MDG4980279.1"/>
    <property type="molecule type" value="Genomic_DNA"/>
</dbReference>
<dbReference type="AlphaFoldDB" id="A0A9X4NAV7"/>
<name>A0A9X4NAV7_9LACT</name>
<dbReference type="InterPro" id="IPR018913">
    <property type="entry name" value="BppU_N"/>
</dbReference>